<evidence type="ECO:0000313" key="15">
    <source>
        <dbReference type="Proteomes" id="UP000293535"/>
    </source>
</evidence>
<dbReference type="InterPro" id="IPR024192">
    <property type="entry name" value="Fosfomycin_R_FomA-type"/>
</dbReference>
<reference evidence="14 15" key="1">
    <citation type="submission" date="2018-12" db="EMBL/GenBank/DDBJ databases">
        <title>Draft genome sequence of Haloarcula hispinica strain 18.1, an halophilic archaeon isolated from Chott El Jerid of Southern Tunisia.</title>
        <authorList>
            <person name="Najjari A."/>
            <person name="Ben Dhia O."/>
            <person name="Ferjani R."/>
            <person name="Mahjoubi M."/>
            <person name="Sghaier H."/>
            <person name="Elshahed M."/>
            <person name="Ouzari H.I."/>
            <person name="Cherid A."/>
            <person name="Youssef N."/>
        </authorList>
    </citation>
    <scope>NUCLEOTIDE SEQUENCE [LARGE SCALE GENOMIC DNA]</scope>
    <source>
        <strain evidence="14 15">18.1</strain>
    </source>
</reference>
<evidence type="ECO:0000256" key="5">
    <source>
        <dbReference type="ARBA" id="ARBA00022741"/>
    </source>
</evidence>
<proteinExistence type="inferred from homology"/>
<evidence type="ECO:0000256" key="6">
    <source>
        <dbReference type="ARBA" id="ARBA00022777"/>
    </source>
</evidence>
<dbReference type="InterPro" id="IPR036393">
    <property type="entry name" value="AceGlu_kinase-like_sf"/>
</dbReference>
<organism evidence="14 15">
    <name type="scientific">Haloarcula hispanica</name>
    <dbReference type="NCBI Taxonomy" id="51589"/>
    <lineage>
        <taxon>Archaea</taxon>
        <taxon>Methanobacteriati</taxon>
        <taxon>Methanobacteriota</taxon>
        <taxon>Stenosarchaea group</taxon>
        <taxon>Halobacteria</taxon>
        <taxon>Halobacteriales</taxon>
        <taxon>Haloarculaceae</taxon>
        <taxon>Haloarcula</taxon>
    </lineage>
</organism>
<gene>
    <name evidence="14" type="ORF">ELS20_01530</name>
</gene>
<dbReference type="GO" id="GO:0005829">
    <property type="term" value="C:cytosol"/>
    <property type="evidence" value="ECO:0007669"/>
    <property type="project" value="TreeGrafter"/>
</dbReference>
<dbReference type="CDD" id="cd04241">
    <property type="entry name" value="AAK_FomA-like"/>
    <property type="match status" value="1"/>
</dbReference>
<evidence type="ECO:0000256" key="3">
    <source>
        <dbReference type="ARBA" id="ARBA00017267"/>
    </source>
</evidence>
<feature type="site" description="Transition state stabilizer" evidence="12">
    <location>
        <position position="15"/>
    </location>
</feature>
<dbReference type="GO" id="GO:0016301">
    <property type="term" value="F:kinase activity"/>
    <property type="evidence" value="ECO:0007669"/>
    <property type="project" value="UniProtKB-KW"/>
</dbReference>
<comment type="caution">
    <text evidence="14">The sequence shown here is derived from an EMBL/GenBank/DDBJ whole genome shotgun (WGS) entry which is preliminary data.</text>
</comment>
<keyword evidence="6 10" id="KW-0418">Kinase</keyword>
<dbReference type="Gene3D" id="3.40.1160.10">
    <property type="entry name" value="Acetylglutamate kinase-like"/>
    <property type="match status" value="1"/>
</dbReference>
<keyword evidence="8" id="KW-0414">Isoprene biosynthesis</keyword>
<comment type="function">
    <text evidence="10">Catalyzes the phosphorylation of isopentenyl phosphate (IP) to isopentenyl diphosphate (IPP). Functions in an alternate mevalonate (MVA) pathway leading to IPP, a key precursor for the biosynthesis of isoprenoid compounds such as archaeal membrane lipids.</text>
</comment>
<dbReference type="GO" id="GO:0016114">
    <property type="term" value="P:terpenoid biosynthetic process"/>
    <property type="evidence" value="ECO:0007669"/>
    <property type="project" value="TreeGrafter"/>
</dbReference>
<feature type="binding site" evidence="11">
    <location>
        <position position="212"/>
    </location>
    <ligand>
        <name>ATP</name>
        <dbReference type="ChEBI" id="CHEBI:30616"/>
    </ligand>
</feature>
<comment type="similarity">
    <text evidence="1 10">Belongs to the isopentenyl phosphate kinase family.</text>
</comment>
<dbReference type="PANTHER" id="PTHR43654:SF1">
    <property type="entry name" value="ISOPENTENYL PHOSPHATE KINASE"/>
    <property type="match status" value="1"/>
</dbReference>
<dbReference type="SUPFAM" id="SSF53633">
    <property type="entry name" value="Carbamate kinase-like"/>
    <property type="match status" value="1"/>
</dbReference>
<evidence type="ECO:0000313" key="14">
    <source>
        <dbReference type="EMBL" id="RYJ08855.1"/>
    </source>
</evidence>
<feature type="binding site" evidence="11">
    <location>
        <position position="48"/>
    </location>
    <ligand>
        <name>substrate</name>
    </ligand>
</feature>
<dbReference type="RefSeq" id="WP_129754871.1">
    <property type="nucleotide sequence ID" value="NZ_JAFKAA010000002.1"/>
</dbReference>
<dbReference type="NCBIfam" id="NF040647">
    <property type="entry name" value="IPPK_Arch"/>
    <property type="match status" value="1"/>
</dbReference>
<feature type="binding site" evidence="11">
    <location>
        <begin position="6"/>
        <end position="10"/>
    </location>
    <ligand>
        <name>ATP</name>
        <dbReference type="ChEBI" id="CHEBI:30616"/>
    </ligand>
</feature>
<sequence length="251" mass="24894">MTAVLKLGGSVITEKDEPETVDTAALSAAASAIAESAVGEDIVVVHGGGSFGHHHAADYGVSTTTGTHDVDGVQAIHGAMCRLNAAVVDELTGQGVPAVPIHPFSAATRDADSDLSLPTAQVTTLLDEGFVPVLHGDLVAHAGAGATVLSGDELVVELAPAVDADRVGVCSTVPGVLDEDGTVIDRIETFEAVASALGGSDATDVSGGMAGKVRALLALSAPAVVFGPDALPAFLAGESPGTTIAGDDDDW</sequence>
<feature type="binding site" evidence="11">
    <location>
        <position position="53"/>
    </location>
    <ligand>
        <name>substrate</name>
    </ligand>
</feature>
<evidence type="ECO:0000256" key="8">
    <source>
        <dbReference type="ARBA" id="ARBA00023229"/>
    </source>
</evidence>
<dbReference type="GO" id="GO:0102043">
    <property type="term" value="F:isopentenyl phosphate kinase activity"/>
    <property type="evidence" value="ECO:0007669"/>
    <property type="project" value="UniProtKB-EC"/>
</dbReference>
<dbReference type="InterPro" id="IPR001048">
    <property type="entry name" value="Asp/Glu/Uridylate_kinase"/>
</dbReference>
<evidence type="ECO:0000256" key="12">
    <source>
        <dbReference type="PIRSR" id="PIRSR016496-2"/>
    </source>
</evidence>
<keyword evidence="4 10" id="KW-0808">Transferase</keyword>
<accession>A0A482T866</accession>
<comment type="catalytic activity">
    <reaction evidence="9 10">
        <text>isopentenyl phosphate + ATP = isopentenyl diphosphate + ADP</text>
        <dbReference type="Rhea" id="RHEA:33963"/>
        <dbReference type="ChEBI" id="CHEBI:30616"/>
        <dbReference type="ChEBI" id="CHEBI:65078"/>
        <dbReference type="ChEBI" id="CHEBI:128769"/>
        <dbReference type="ChEBI" id="CHEBI:456216"/>
        <dbReference type="EC" id="2.7.4.26"/>
    </reaction>
</comment>
<dbReference type="PANTHER" id="PTHR43654">
    <property type="entry name" value="GLUTAMATE 5-KINASE"/>
    <property type="match status" value="1"/>
</dbReference>
<evidence type="ECO:0000259" key="13">
    <source>
        <dbReference type="Pfam" id="PF00696"/>
    </source>
</evidence>
<dbReference type="Pfam" id="PF00696">
    <property type="entry name" value="AA_kinase"/>
    <property type="match status" value="1"/>
</dbReference>
<evidence type="ECO:0000256" key="11">
    <source>
        <dbReference type="PIRSR" id="PIRSR016496-1"/>
    </source>
</evidence>
<keyword evidence="5 10" id="KW-0547">Nucleotide-binding</keyword>
<name>A0A482T866_HALHI</name>
<evidence type="ECO:0000256" key="4">
    <source>
        <dbReference type="ARBA" id="ARBA00022679"/>
    </source>
</evidence>
<dbReference type="AlphaFoldDB" id="A0A482T866"/>
<evidence type="ECO:0000256" key="7">
    <source>
        <dbReference type="ARBA" id="ARBA00022840"/>
    </source>
</evidence>
<dbReference type="PIRSF" id="PIRSF016496">
    <property type="entry name" value="Kin_FomA"/>
    <property type="match status" value="1"/>
</dbReference>
<keyword evidence="7 10" id="KW-0067">ATP-binding</keyword>
<dbReference type="GO" id="GO:0005524">
    <property type="term" value="F:ATP binding"/>
    <property type="evidence" value="ECO:0007669"/>
    <property type="project" value="UniProtKB-KW"/>
</dbReference>
<dbReference type="EC" id="2.7.4.26" evidence="2 10"/>
<evidence type="ECO:0000256" key="2">
    <source>
        <dbReference type="ARBA" id="ARBA00012908"/>
    </source>
</evidence>
<dbReference type="Proteomes" id="UP000293535">
    <property type="component" value="Unassembled WGS sequence"/>
</dbReference>
<evidence type="ECO:0000256" key="1">
    <source>
        <dbReference type="ARBA" id="ARBA00010540"/>
    </source>
</evidence>
<protein>
    <recommendedName>
        <fullName evidence="3 10">Isopentenyl phosphate kinase</fullName>
        <shortName evidence="10">IPK</shortName>
        <ecNumber evidence="2 10">2.7.4.26</ecNumber>
    </recommendedName>
</protein>
<dbReference type="EMBL" id="RZIG01000002">
    <property type="protein sequence ID" value="RYJ08855.1"/>
    <property type="molecule type" value="Genomic_DNA"/>
</dbReference>
<feature type="binding site" evidence="11">
    <location>
        <position position="49"/>
    </location>
    <ligand>
        <name>ATP</name>
        <dbReference type="ChEBI" id="CHEBI:30616"/>
    </ligand>
</feature>
<feature type="domain" description="Aspartate/glutamate/uridylate kinase" evidence="13">
    <location>
        <begin position="1"/>
        <end position="219"/>
    </location>
</feature>
<comment type="subunit">
    <text evidence="10">Homodimer.</text>
</comment>
<evidence type="ECO:0000256" key="10">
    <source>
        <dbReference type="PIRNR" id="PIRNR016496"/>
    </source>
</evidence>
<evidence type="ECO:0000256" key="9">
    <source>
        <dbReference type="ARBA" id="ARBA00049063"/>
    </source>
</evidence>
<feature type="binding site" evidence="11">
    <location>
        <position position="151"/>
    </location>
    <ligand>
        <name>substrate</name>
    </ligand>
</feature>
<feature type="binding site" evidence="11">
    <location>
        <position position="208"/>
    </location>
    <ligand>
        <name>ATP</name>
        <dbReference type="ChEBI" id="CHEBI:30616"/>
    </ligand>
</feature>